<dbReference type="EMBL" id="MRZV01000137">
    <property type="protein sequence ID" value="PIK57617.1"/>
    <property type="molecule type" value="Genomic_DNA"/>
</dbReference>
<comment type="caution">
    <text evidence="2">The sequence shown here is derived from an EMBL/GenBank/DDBJ whole genome shotgun (WGS) entry which is preliminary data.</text>
</comment>
<proteinExistence type="predicted"/>
<sequence>TSQEDTECAQTHYVEIGTRGLIPCSCNGSSLALIAWVNVNEGKTLLLRHDDVKRGDGYESGEYDIYPDGSLVINNVTASHESVYRVSTAISIFGSRISKNICVHTTATSLEDTECAQTHYVDIGTRALIPCSCNGSYLPLIAWVNVNEGKTLLLLDRGEKSGDGYESTEYDIYPNGSLLINNVTASHESVYRVSTATSTSGSRISNVICVHTTGM</sequence>
<accession>A0A2G8LBK3</accession>
<dbReference type="SMART" id="SM00409">
    <property type="entry name" value="IG"/>
    <property type="match status" value="2"/>
</dbReference>
<evidence type="ECO:0000313" key="2">
    <source>
        <dbReference type="EMBL" id="PIK57617.1"/>
    </source>
</evidence>
<keyword evidence="3" id="KW-1185">Reference proteome</keyword>
<evidence type="ECO:0000259" key="1">
    <source>
        <dbReference type="SMART" id="SM00409"/>
    </source>
</evidence>
<feature type="domain" description="Immunoglobulin" evidence="1">
    <location>
        <begin position="9"/>
        <end position="106"/>
    </location>
</feature>
<organism evidence="2 3">
    <name type="scientific">Stichopus japonicus</name>
    <name type="common">Sea cucumber</name>
    <dbReference type="NCBI Taxonomy" id="307972"/>
    <lineage>
        <taxon>Eukaryota</taxon>
        <taxon>Metazoa</taxon>
        <taxon>Echinodermata</taxon>
        <taxon>Eleutherozoa</taxon>
        <taxon>Echinozoa</taxon>
        <taxon>Holothuroidea</taxon>
        <taxon>Aspidochirotacea</taxon>
        <taxon>Aspidochirotida</taxon>
        <taxon>Stichopodidae</taxon>
        <taxon>Apostichopus</taxon>
    </lineage>
</organism>
<evidence type="ECO:0000313" key="3">
    <source>
        <dbReference type="Proteomes" id="UP000230750"/>
    </source>
</evidence>
<gene>
    <name evidence="2" type="ORF">BSL78_05443</name>
</gene>
<dbReference type="Gene3D" id="2.60.40.10">
    <property type="entry name" value="Immunoglobulins"/>
    <property type="match status" value="2"/>
</dbReference>
<dbReference type="InterPro" id="IPR013783">
    <property type="entry name" value="Ig-like_fold"/>
</dbReference>
<name>A0A2G8LBK3_STIJA</name>
<dbReference type="InterPro" id="IPR036179">
    <property type="entry name" value="Ig-like_dom_sf"/>
</dbReference>
<reference evidence="2 3" key="1">
    <citation type="journal article" date="2017" name="PLoS Biol.">
        <title>The sea cucumber genome provides insights into morphological evolution and visceral regeneration.</title>
        <authorList>
            <person name="Zhang X."/>
            <person name="Sun L."/>
            <person name="Yuan J."/>
            <person name="Sun Y."/>
            <person name="Gao Y."/>
            <person name="Zhang L."/>
            <person name="Li S."/>
            <person name="Dai H."/>
            <person name="Hamel J.F."/>
            <person name="Liu C."/>
            <person name="Yu Y."/>
            <person name="Liu S."/>
            <person name="Lin W."/>
            <person name="Guo K."/>
            <person name="Jin S."/>
            <person name="Xu P."/>
            <person name="Storey K.B."/>
            <person name="Huan P."/>
            <person name="Zhang T."/>
            <person name="Zhou Y."/>
            <person name="Zhang J."/>
            <person name="Lin C."/>
            <person name="Li X."/>
            <person name="Xing L."/>
            <person name="Huo D."/>
            <person name="Sun M."/>
            <person name="Wang L."/>
            <person name="Mercier A."/>
            <person name="Li F."/>
            <person name="Yang H."/>
            <person name="Xiang J."/>
        </authorList>
    </citation>
    <scope>NUCLEOTIDE SEQUENCE [LARGE SCALE GENOMIC DNA]</scope>
    <source>
        <strain evidence="2">Shaxun</strain>
        <tissue evidence="2">Muscle</tissue>
    </source>
</reference>
<dbReference type="InterPro" id="IPR003599">
    <property type="entry name" value="Ig_sub"/>
</dbReference>
<dbReference type="AlphaFoldDB" id="A0A2G8LBK3"/>
<dbReference type="SUPFAM" id="SSF48726">
    <property type="entry name" value="Immunoglobulin"/>
    <property type="match status" value="2"/>
</dbReference>
<protein>
    <submittedName>
        <fullName evidence="2">Putative immunoglobulin superfamily member 10 isoform X2</fullName>
    </submittedName>
</protein>
<dbReference type="Proteomes" id="UP000230750">
    <property type="component" value="Unassembled WGS sequence"/>
</dbReference>
<feature type="domain" description="Immunoglobulin" evidence="1">
    <location>
        <begin position="116"/>
        <end position="213"/>
    </location>
</feature>
<feature type="non-terminal residue" evidence="2">
    <location>
        <position position="1"/>
    </location>
</feature>